<dbReference type="EMBL" id="MWPV01000001">
    <property type="protein sequence ID" value="OUL59456.1"/>
    <property type="molecule type" value="Genomic_DNA"/>
</dbReference>
<evidence type="ECO:0000313" key="2">
    <source>
        <dbReference type="Proteomes" id="UP000194841"/>
    </source>
</evidence>
<dbReference type="Proteomes" id="UP000194841">
    <property type="component" value="Unassembled WGS sequence"/>
</dbReference>
<protein>
    <recommendedName>
        <fullName evidence="3">DUF3019 domain-containing protein</fullName>
    </recommendedName>
</protein>
<dbReference type="InterPro" id="IPR021559">
    <property type="entry name" value="DUF3019"/>
</dbReference>
<name>A0A244CVK2_PSEDV</name>
<accession>A0A244CVK2</accession>
<reference evidence="1 2" key="1">
    <citation type="submission" date="2017-02" db="EMBL/GenBank/DDBJ databases">
        <title>Pseudoalteromonas ulvae TC14 Genome.</title>
        <authorList>
            <person name="Molmeret M."/>
        </authorList>
    </citation>
    <scope>NUCLEOTIDE SEQUENCE [LARGE SCALE GENOMIC DNA]</scope>
    <source>
        <strain evidence="1">TC14</strain>
    </source>
</reference>
<evidence type="ECO:0008006" key="3">
    <source>
        <dbReference type="Google" id="ProtNLM"/>
    </source>
</evidence>
<proteinExistence type="predicted"/>
<evidence type="ECO:0000313" key="1">
    <source>
        <dbReference type="EMBL" id="OUL59456.1"/>
    </source>
</evidence>
<dbReference type="Pfam" id="PF11456">
    <property type="entry name" value="DUF3019"/>
    <property type="match status" value="1"/>
</dbReference>
<dbReference type="RefSeq" id="WP_086742846.1">
    <property type="nucleotide sequence ID" value="NZ_MWPV01000001.1"/>
</dbReference>
<keyword evidence="2" id="KW-1185">Reference proteome</keyword>
<comment type="caution">
    <text evidence="1">The sequence shown here is derived from an EMBL/GenBank/DDBJ whole genome shotgun (WGS) entry which is preliminary data.</text>
</comment>
<dbReference type="AlphaFoldDB" id="A0A244CVK2"/>
<organism evidence="1 2">
    <name type="scientific">Pseudoalteromonas ulvae</name>
    <dbReference type="NCBI Taxonomy" id="107327"/>
    <lineage>
        <taxon>Bacteria</taxon>
        <taxon>Pseudomonadati</taxon>
        <taxon>Pseudomonadota</taxon>
        <taxon>Gammaproteobacteria</taxon>
        <taxon>Alteromonadales</taxon>
        <taxon>Pseudoalteromonadaceae</taxon>
        <taxon>Pseudoalteromonas</taxon>
    </lineage>
</organism>
<sequence>MVAVVLSLICPASEASTNPEKLVVTPKICAVNNTAPYCDVSVFVQLIQQSSDEVCLFENDKVIQCWQEREINYHHKASIQFDTVYLLSRTKQGVVLDKVKAQVQNSQLTPQRRRLRSPWSFF</sequence>
<gene>
    <name evidence="1" type="ORF">B1199_04090</name>
</gene>